<organism evidence="2 3">
    <name type="scientific">Portunus trituberculatus</name>
    <name type="common">Swimming crab</name>
    <name type="synonym">Neptunus trituberculatus</name>
    <dbReference type="NCBI Taxonomy" id="210409"/>
    <lineage>
        <taxon>Eukaryota</taxon>
        <taxon>Metazoa</taxon>
        <taxon>Ecdysozoa</taxon>
        <taxon>Arthropoda</taxon>
        <taxon>Crustacea</taxon>
        <taxon>Multicrustacea</taxon>
        <taxon>Malacostraca</taxon>
        <taxon>Eumalacostraca</taxon>
        <taxon>Eucarida</taxon>
        <taxon>Decapoda</taxon>
        <taxon>Pleocyemata</taxon>
        <taxon>Brachyura</taxon>
        <taxon>Eubrachyura</taxon>
        <taxon>Portunoidea</taxon>
        <taxon>Portunidae</taxon>
        <taxon>Portuninae</taxon>
        <taxon>Portunus</taxon>
    </lineage>
</organism>
<evidence type="ECO:0000256" key="1">
    <source>
        <dbReference type="SAM" id="MobiDB-lite"/>
    </source>
</evidence>
<keyword evidence="3" id="KW-1185">Reference proteome</keyword>
<accession>A0A5B7EC39</accession>
<dbReference type="Proteomes" id="UP000324222">
    <property type="component" value="Unassembled WGS sequence"/>
</dbReference>
<protein>
    <submittedName>
        <fullName evidence="2">Uncharacterized protein</fullName>
    </submittedName>
</protein>
<reference evidence="2 3" key="1">
    <citation type="submission" date="2019-05" db="EMBL/GenBank/DDBJ databases">
        <title>Another draft genome of Portunus trituberculatus and its Hox gene families provides insights of decapod evolution.</title>
        <authorList>
            <person name="Jeong J.-H."/>
            <person name="Song I."/>
            <person name="Kim S."/>
            <person name="Choi T."/>
            <person name="Kim D."/>
            <person name="Ryu S."/>
            <person name="Kim W."/>
        </authorList>
    </citation>
    <scope>NUCLEOTIDE SEQUENCE [LARGE SCALE GENOMIC DNA]</scope>
    <source>
        <tissue evidence="2">Muscle</tissue>
    </source>
</reference>
<comment type="caution">
    <text evidence="2">The sequence shown here is derived from an EMBL/GenBank/DDBJ whole genome shotgun (WGS) entry which is preliminary data.</text>
</comment>
<sequence>MNNENSGKSFVFPPFLDKSHARTYFCVAGPLMLRLSTREERDMSRSPLISLAGWLEAAVVVGAPIAEGAIGAPATPLPPPPPPPPPTLPSGFRMSPNPSKAAVSSGGQEGWSGSTGLEVPIIVTLQIAYLTLPHCKTLAMRGRGGGQRQTGWRSERGRVWREKRGKGGIVKSLELVLCSGGLKHSGVSLPWDDTRCIAAILPWWFTDRLIHVNNFSQVESEPEVVQQPQLPAACIILAWIAWHSPTQNKVCSKWWVPLVLMKQAG</sequence>
<evidence type="ECO:0000313" key="3">
    <source>
        <dbReference type="Proteomes" id="UP000324222"/>
    </source>
</evidence>
<gene>
    <name evidence="2" type="ORF">E2C01_025019</name>
</gene>
<evidence type="ECO:0000313" key="2">
    <source>
        <dbReference type="EMBL" id="MPC31722.1"/>
    </source>
</evidence>
<feature type="compositionally biased region" description="Pro residues" evidence="1">
    <location>
        <begin position="75"/>
        <end position="88"/>
    </location>
</feature>
<feature type="region of interest" description="Disordered" evidence="1">
    <location>
        <begin position="72"/>
        <end position="109"/>
    </location>
</feature>
<dbReference type="EMBL" id="VSRR010002492">
    <property type="protein sequence ID" value="MPC31722.1"/>
    <property type="molecule type" value="Genomic_DNA"/>
</dbReference>
<proteinExistence type="predicted"/>
<dbReference type="AlphaFoldDB" id="A0A5B7EC39"/>
<name>A0A5B7EC39_PORTR</name>